<dbReference type="GeneID" id="77728952"/>
<dbReference type="InterPro" id="IPR036412">
    <property type="entry name" value="HAD-like_sf"/>
</dbReference>
<protein>
    <submittedName>
        <fullName evidence="2">HAD-like domain-containing protein</fullName>
    </submittedName>
</protein>
<accession>A0AA38H6K2</accession>
<dbReference type="SUPFAM" id="SSF56784">
    <property type="entry name" value="HAD-like"/>
    <property type="match status" value="1"/>
</dbReference>
<evidence type="ECO:0000313" key="3">
    <source>
        <dbReference type="Proteomes" id="UP001164286"/>
    </source>
</evidence>
<keyword evidence="1" id="KW-0378">Hydrolase</keyword>
<dbReference type="Gene3D" id="1.10.150.240">
    <property type="entry name" value="Putative phosphatase, domain 2"/>
    <property type="match status" value="1"/>
</dbReference>
<dbReference type="EMBL" id="JAKWFO010000006">
    <property type="protein sequence ID" value="KAI9634818.1"/>
    <property type="molecule type" value="Genomic_DNA"/>
</dbReference>
<proteinExistence type="predicted"/>
<dbReference type="InterPro" id="IPR051540">
    <property type="entry name" value="S-2-haloacid_dehalogenase"/>
</dbReference>
<dbReference type="Gene3D" id="3.40.50.1000">
    <property type="entry name" value="HAD superfamily/HAD-like"/>
    <property type="match status" value="1"/>
</dbReference>
<gene>
    <name evidence="2" type="ORF">MKK02DRAFT_37693</name>
</gene>
<dbReference type="Pfam" id="PF00702">
    <property type="entry name" value="Hydrolase"/>
    <property type="match status" value="1"/>
</dbReference>
<keyword evidence="3" id="KW-1185">Reference proteome</keyword>
<evidence type="ECO:0000313" key="2">
    <source>
        <dbReference type="EMBL" id="KAI9634818.1"/>
    </source>
</evidence>
<dbReference type="GO" id="GO:0016787">
    <property type="term" value="F:hydrolase activity"/>
    <property type="evidence" value="ECO:0007669"/>
    <property type="project" value="UniProtKB-KW"/>
</dbReference>
<dbReference type="Proteomes" id="UP001164286">
    <property type="component" value="Unassembled WGS sequence"/>
</dbReference>
<evidence type="ECO:0000256" key="1">
    <source>
        <dbReference type="ARBA" id="ARBA00022801"/>
    </source>
</evidence>
<dbReference type="InterPro" id="IPR023214">
    <property type="entry name" value="HAD_sf"/>
</dbReference>
<dbReference type="PANTHER" id="PTHR43316:SF4">
    <property type="entry name" value="ACID DEHALOGENASE, PUTATIVE (AFU_ORTHOLOGUE AFUA_8G05870)-RELATED"/>
    <property type="match status" value="1"/>
</dbReference>
<dbReference type="InterPro" id="IPR023198">
    <property type="entry name" value="PGP-like_dom2"/>
</dbReference>
<dbReference type="PANTHER" id="PTHR43316">
    <property type="entry name" value="HYDROLASE, HALOACID DELAHOGENASE-RELATED"/>
    <property type="match status" value="1"/>
</dbReference>
<name>A0AA38H6K2_9TREE</name>
<organism evidence="2 3">
    <name type="scientific">Dioszegia hungarica</name>
    <dbReference type="NCBI Taxonomy" id="4972"/>
    <lineage>
        <taxon>Eukaryota</taxon>
        <taxon>Fungi</taxon>
        <taxon>Dikarya</taxon>
        <taxon>Basidiomycota</taxon>
        <taxon>Agaricomycotina</taxon>
        <taxon>Tremellomycetes</taxon>
        <taxon>Tremellales</taxon>
        <taxon>Bulleribasidiaceae</taxon>
        <taxon>Dioszegia</taxon>
    </lineage>
</organism>
<dbReference type="RefSeq" id="XP_052944595.1">
    <property type="nucleotide sequence ID" value="XM_053089747.1"/>
</dbReference>
<sequence>MVLTVCFDVLQTCFSLEPLVDAMEEVMGEQLRAAGSGPRSVVLDWFHSAQRDFTMLSVISAPPPPIAQILKLTLPRALTYALTSTHPTDVSLTSTSLPSLDKITSTLTSLSPAPGLVEAWTKLHEAGAKVILVTNGSEATTRGYVKNAGLEKLVDRVASCDDVGAAKPDARVYARAHQVCFEEGGVKDQGDRWFVACHTWDLAAARYNGFKTGLVLCEQPPIGEADRKSLTDQYWGLYGGKPDVVGADLEKVISEILESRPA</sequence>
<reference evidence="2" key="1">
    <citation type="journal article" date="2022" name="G3 (Bethesda)">
        <title>High quality genome of the basidiomycete yeast Dioszegia hungarica PDD-24b-2 isolated from cloud water.</title>
        <authorList>
            <person name="Jarrige D."/>
            <person name="Haridas S."/>
            <person name="Bleykasten-Grosshans C."/>
            <person name="Joly M."/>
            <person name="Nadalig T."/>
            <person name="Sancelme M."/>
            <person name="Vuilleumier S."/>
            <person name="Grigoriev I.V."/>
            <person name="Amato P."/>
            <person name="Bringel F."/>
        </authorList>
    </citation>
    <scope>NUCLEOTIDE SEQUENCE</scope>
    <source>
        <strain evidence="2">PDD-24b-2</strain>
    </source>
</reference>
<dbReference type="AlphaFoldDB" id="A0AA38H6K2"/>
<comment type="caution">
    <text evidence="2">The sequence shown here is derived from an EMBL/GenBank/DDBJ whole genome shotgun (WGS) entry which is preliminary data.</text>
</comment>